<protein>
    <submittedName>
        <fullName evidence="2">Uncharacterized protein</fullName>
    </submittedName>
</protein>
<proteinExistence type="predicted"/>
<keyword evidence="1" id="KW-1133">Transmembrane helix</keyword>
<keyword evidence="1" id="KW-0812">Transmembrane</keyword>
<evidence type="ECO:0000256" key="1">
    <source>
        <dbReference type="SAM" id="Phobius"/>
    </source>
</evidence>
<sequence length="308" mass="34930">MFLSLSSSLSLSLSPGVCVKRLSTKMLNVPCLISALFLFTGNLLSIIFRLKERHNFDFKIWSELDPDFIKDEWLRRQNLRELSTAAGLLGAFGWFTLCVPMIQVAWILSRGGRKRVGMHLLICAFAIAGSIAELLSRLMVIGVENASDWMTRSFNLDDWLGANSGDGLGWRTLEVVHFITFSIVIWVDAFMWLALSGILITIFFSIRADKETHPDLGRWWSTCGFVIGVLSLFDFLAYALRFMSWRFYAKTAIFLSAVNTLVLLPVWLIVLSYQLPKASIRFENDAFPGEEESFVNERSNQEEGVELS</sequence>
<name>A0A7S4RBN9_9STRA</name>
<organism evidence="2">
    <name type="scientific">Ditylum brightwellii</name>
    <dbReference type="NCBI Taxonomy" id="49249"/>
    <lineage>
        <taxon>Eukaryota</taxon>
        <taxon>Sar</taxon>
        <taxon>Stramenopiles</taxon>
        <taxon>Ochrophyta</taxon>
        <taxon>Bacillariophyta</taxon>
        <taxon>Mediophyceae</taxon>
        <taxon>Lithodesmiophycidae</taxon>
        <taxon>Lithodesmiales</taxon>
        <taxon>Lithodesmiaceae</taxon>
        <taxon>Ditylum</taxon>
    </lineage>
</organism>
<accession>A0A7S4RBN9</accession>
<gene>
    <name evidence="2" type="ORF">DBRI00130_LOCUS16158</name>
</gene>
<feature type="transmembrane region" description="Helical" evidence="1">
    <location>
        <begin position="26"/>
        <end position="50"/>
    </location>
</feature>
<evidence type="ECO:0000313" key="2">
    <source>
        <dbReference type="EMBL" id="CAE4609628.1"/>
    </source>
</evidence>
<reference evidence="2" key="1">
    <citation type="submission" date="2021-01" db="EMBL/GenBank/DDBJ databases">
        <authorList>
            <person name="Corre E."/>
            <person name="Pelletier E."/>
            <person name="Niang G."/>
            <person name="Scheremetjew M."/>
            <person name="Finn R."/>
            <person name="Kale V."/>
            <person name="Holt S."/>
            <person name="Cochrane G."/>
            <person name="Meng A."/>
            <person name="Brown T."/>
            <person name="Cohen L."/>
        </authorList>
    </citation>
    <scope>NUCLEOTIDE SEQUENCE</scope>
    <source>
        <strain evidence="2">GSO104</strain>
    </source>
</reference>
<feature type="transmembrane region" description="Helical" evidence="1">
    <location>
        <begin position="85"/>
        <end position="106"/>
    </location>
</feature>
<feature type="transmembrane region" description="Helical" evidence="1">
    <location>
        <begin position="178"/>
        <end position="206"/>
    </location>
</feature>
<feature type="transmembrane region" description="Helical" evidence="1">
    <location>
        <begin position="118"/>
        <end position="140"/>
    </location>
</feature>
<keyword evidence="1" id="KW-0472">Membrane</keyword>
<feature type="transmembrane region" description="Helical" evidence="1">
    <location>
        <begin position="252"/>
        <end position="273"/>
    </location>
</feature>
<dbReference type="AlphaFoldDB" id="A0A7S4RBN9"/>
<feature type="transmembrane region" description="Helical" evidence="1">
    <location>
        <begin position="218"/>
        <end position="240"/>
    </location>
</feature>
<dbReference type="EMBL" id="HBNS01020365">
    <property type="protein sequence ID" value="CAE4609628.1"/>
    <property type="molecule type" value="Transcribed_RNA"/>
</dbReference>